<keyword evidence="1" id="KW-0472">Membrane</keyword>
<gene>
    <name evidence="3" type="ORF">FKR81_42295</name>
</gene>
<feature type="transmembrane region" description="Helical" evidence="1">
    <location>
        <begin position="28"/>
        <end position="47"/>
    </location>
</feature>
<organism evidence="3 4">
    <name type="scientific">Lentzea tibetensis</name>
    <dbReference type="NCBI Taxonomy" id="2591470"/>
    <lineage>
        <taxon>Bacteria</taxon>
        <taxon>Bacillati</taxon>
        <taxon>Actinomycetota</taxon>
        <taxon>Actinomycetes</taxon>
        <taxon>Pseudonocardiales</taxon>
        <taxon>Pseudonocardiaceae</taxon>
        <taxon>Lentzea</taxon>
    </lineage>
</organism>
<dbReference type="Proteomes" id="UP000316639">
    <property type="component" value="Unassembled WGS sequence"/>
</dbReference>
<evidence type="ECO:0000256" key="1">
    <source>
        <dbReference type="SAM" id="Phobius"/>
    </source>
</evidence>
<name>A0A563EER1_9PSEU</name>
<dbReference type="PROSITE" id="PS50968">
    <property type="entry name" value="BIOTINYL_LIPOYL"/>
    <property type="match status" value="1"/>
</dbReference>
<dbReference type="InterPro" id="IPR011053">
    <property type="entry name" value="Single_hybrid_motif"/>
</dbReference>
<dbReference type="InterPro" id="IPR000089">
    <property type="entry name" value="Biotin_lipoyl"/>
</dbReference>
<dbReference type="GO" id="GO:1990281">
    <property type="term" value="C:efflux pump complex"/>
    <property type="evidence" value="ECO:0007669"/>
    <property type="project" value="TreeGrafter"/>
</dbReference>
<dbReference type="GO" id="GO:0015562">
    <property type="term" value="F:efflux transmembrane transporter activity"/>
    <property type="evidence" value="ECO:0007669"/>
    <property type="project" value="TreeGrafter"/>
</dbReference>
<comment type="caution">
    <text evidence="3">The sequence shown here is derived from an EMBL/GenBank/DDBJ whole genome shotgun (WGS) entry which is preliminary data.</text>
</comment>
<dbReference type="AlphaFoldDB" id="A0A563EER1"/>
<accession>A0A563EER1</accession>
<feature type="domain" description="Lipoyl-binding" evidence="2">
    <location>
        <begin position="59"/>
        <end position="137"/>
    </location>
</feature>
<dbReference type="RefSeq" id="WP_146361121.1">
    <property type="nucleotide sequence ID" value="NZ_VOBR01000061.1"/>
</dbReference>
<dbReference type="PANTHER" id="PTHR30469">
    <property type="entry name" value="MULTIDRUG RESISTANCE PROTEIN MDTA"/>
    <property type="match status" value="1"/>
</dbReference>
<keyword evidence="1" id="KW-1133">Transmembrane helix</keyword>
<dbReference type="SUPFAM" id="SSF51230">
    <property type="entry name" value="Single hybrid motif"/>
    <property type="match status" value="1"/>
</dbReference>
<sequence>MEFRRSALDALEGPEDLDSPVRLTSTRGWLALASLGLVVVVACMWGFSGSMPRKMDASGVLAGTPEVFAVQSTADGRLDELLVKPGNTVAAGAPIATVTTNASGVQTVRAAMAGRVVAVPVSSGKVVVSGTTLASLARVDGSTGQLSAVVLLPVTQGSGARPGRDVDLTVQSVPTTAYGVLRGKVVSVEPVEHPEQGAVLKVLVALLPTGETPSGYVWSTQQGPPNQLLTGASVSAVIHLPAVSPIEMMSP</sequence>
<evidence type="ECO:0000313" key="3">
    <source>
        <dbReference type="EMBL" id="TWP43574.1"/>
    </source>
</evidence>
<reference evidence="3 4" key="1">
    <citation type="submission" date="2019-07" db="EMBL/GenBank/DDBJ databases">
        <title>Lentzea xizangensis sp. nov., isolated from Qinghai-Tibetan Plateau Soils.</title>
        <authorList>
            <person name="Huang J."/>
        </authorList>
    </citation>
    <scope>NUCLEOTIDE SEQUENCE [LARGE SCALE GENOMIC DNA]</scope>
    <source>
        <strain evidence="3 4">FXJ1.1311</strain>
    </source>
</reference>
<keyword evidence="4" id="KW-1185">Reference proteome</keyword>
<proteinExistence type="predicted"/>
<evidence type="ECO:0000313" key="4">
    <source>
        <dbReference type="Proteomes" id="UP000316639"/>
    </source>
</evidence>
<evidence type="ECO:0000259" key="2">
    <source>
        <dbReference type="PROSITE" id="PS50968"/>
    </source>
</evidence>
<dbReference type="Gene3D" id="2.40.50.100">
    <property type="match status" value="1"/>
</dbReference>
<protein>
    <submittedName>
        <fullName evidence="3">HlyD family efflux transporter periplasmic adaptor subunit</fullName>
    </submittedName>
</protein>
<keyword evidence="1" id="KW-0812">Transmembrane</keyword>
<dbReference type="OrthoDB" id="3516536at2"/>
<dbReference type="EMBL" id="VOBR01000061">
    <property type="protein sequence ID" value="TWP43574.1"/>
    <property type="molecule type" value="Genomic_DNA"/>
</dbReference>
<dbReference type="Pfam" id="PF00364">
    <property type="entry name" value="Biotin_lipoyl"/>
    <property type="match status" value="1"/>
</dbReference>